<evidence type="ECO:0000313" key="1">
    <source>
        <dbReference type="EMBL" id="AHL18973.1"/>
    </source>
</evidence>
<proteinExistence type="predicted"/>
<protein>
    <submittedName>
        <fullName evidence="1">Uncharacterized protein</fullName>
    </submittedName>
</protein>
<name>A0A059T5J0_9CAUD</name>
<organism evidence="1">
    <name type="scientific">Listeria phage LP-083-1</name>
    <dbReference type="NCBI Taxonomy" id="1458854"/>
    <lineage>
        <taxon>Viruses</taxon>
        <taxon>Duplodnaviria</taxon>
        <taxon>Heunggongvirae</taxon>
        <taxon>Uroviricota</taxon>
        <taxon>Caudoviricetes</taxon>
    </lineage>
</organism>
<accession>A0A059T5J0</accession>
<sequence length="117" mass="13079">MISGIKDFQIKSGGDNLVPDGKGGYEIPKGVIFEGRGYIDFQSDTDSMTKANTIYPDATHILIYMPEYNNHRPFVGGIGDHVSSNGTDFVITYVDDVLNIGHHLEIPLRENPKLRRR</sequence>
<gene>
    <name evidence="1" type="ORF">LP083-1_008</name>
</gene>
<reference evidence="1" key="1">
    <citation type="journal article" date="2014" name="Appl. Environ. Microbiol.">
        <title>Comparative genomic and morphological analysis of Listeria phages isolated from farm environments.</title>
        <authorList>
            <person name="Denes T."/>
            <person name="Vongkamjan K."/>
            <person name="Ackermann H.W."/>
            <person name="Moreno Switt A.I."/>
            <person name="Wiedmann M."/>
            <person name="den Bakker H.C."/>
        </authorList>
    </citation>
    <scope>NUCLEOTIDE SEQUENCE</scope>
</reference>
<dbReference type="EMBL" id="KJ094027">
    <property type="protein sequence ID" value="AHL18973.1"/>
    <property type="molecule type" value="Genomic_DNA"/>
</dbReference>